<keyword evidence="3" id="KW-1185">Reference proteome</keyword>
<feature type="transmembrane region" description="Helical" evidence="1">
    <location>
        <begin position="54"/>
        <end position="78"/>
    </location>
</feature>
<evidence type="ECO:0000313" key="2">
    <source>
        <dbReference type="EMBL" id="RNA37807.1"/>
    </source>
</evidence>
<evidence type="ECO:0000256" key="1">
    <source>
        <dbReference type="SAM" id="Phobius"/>
    </source>
</evidence>
<organism evidence="2 3">
    <name type="scientific">Brachionus plicatilis</name>
    <name type="common">Marine rotifer</name>
    <name type="synonym">Brachionus muelleri</name>
    <dbReference type="NCBI Taxonomy" id="10195"/>
    <lineage>
        <taxon>Eukaryota</taxon>
        <taxon>Metazoa</taxon>
        <taxon>Spiralia</taxon>
        <taxon>Gnathifera</taxon>
        <taxon>Rotifera</taxon>
        <taxon>Eurotatoria</taxon>
        <taxon>Monogononta</taxon>
        <taxon>Pseudotrocha</taxon>
        <taxon>Ploima</taxon>
        <taxon>Brachionidae</taxon>
        <taxon>Brachionus</taxon>
    </lineage>
</organism>
<dbReference type="Proteomes" id="UP000276133">
    <property type="component" value="Unassembled WGS sequence"/>
</dbReference>
<reference evidence="2 3" key="1">
    <citation type="journal article" date="2018" name="Sci. Rep.">
        <title>Genomic signatures of local adaptation to the degree of environmental predictability in rotifers.</title>
        <authorList>
            <person name="Franch-Gras L."/>
            <person name="Hahn C."/>
            <person name="Garcia-Roger E.M."/>
            <person name="Carmona M.J."/>
            <person name="Serra M."/>
            <person name="Gomez A."/>
        </authorList>
    </citation>
    <scope>NUCLEOTIDE SEQUENCE [LARGE SCALE GENOMIC DNA]</scope>
    <source>
        <strain evidence="2">HYR1</strain>
    </source>
</reference>
<keyword evidence="1" id="KW-0812">Transmembrane</keyword>
<keyword evidence="1" id="KW-0472">Membrane</keyword>
<proteinExistence type="predicted"/>
<name>A0A3M7SQB3_BRAPC</name>
<dbReference type="AlphaFoldDB" id="A0A3M7SQB3"/>
<protein>
    <submittedName>
        <fullName evidence="2">Uncharacterized protein</fullName>
    </submittedName>
</protein>
<evidence type="ECO:0000313" key="3">
    <source>
        <dbReference type="Proteomes" id="UP000276133"/>
    </source>
</evidence>
<sequence>MSKFTLCVYMNYYIQFINLINKKGEKNIYYSISYHGPTSGSISELNLAIKIHSIFLFMVYINILYAILLYVFPFSIFLHDK</sequence>
<comment type="caution">
    <text evidence="2">The sequence shown here is derived from an EMBL/GenBank/DDBJ whole genome shotgun (WGS) entry which is preliminary data.</text>
</comment>
<keyword evidence="1" id="KW-1133">Transmembrane helix</keyword>
<accession>A0A3M7SQB3</accession>
<dbReference type="EMBL" id="REGN01000973">
    <property type="protein sequence ID" value="RNA37807.1"/>
    <property type="molecule type" value="Genomic_DNA"/>
</dbReference>
<gene>
    <name evidence="2" type="ORF">BpHYR1_009564</name>
</gene>